<keyword evidence="1" id="KW-1133">Transmembrane helix</keyword>
<evidence type="ECO:0000313" key="2">
    <source>
        <dbReference type="EMBL" id="THE65049.1"/>
    </source>
</evidence>
<keyword evidence="3" id="KW-1185">Reference proteome</keyword>
<dbReference type="AlphaFoldDB" id="A0A4S3TLJ9"/>
<dbReference type="Proteomes" id="UP000318864">
    <property type="component" value="Unassembled WGS sequence"/>
</dbReference>
<evidence type="ECO:0000313" key="3">
    <source>
        <dbReference type="Proteomes" id="UP000318864"/>
    </source>
</evidence>
<keyword evidence="1" id="KW-0812">Transmembrane</keyword>
<dbReference type="OrthoDB" id="146654at2157"/>
<comment type="caution">
    <text evidence="2">The sequence shown here is derived from an EMBL/GenBank/DDBJ whole genome shotgun (WGS) entry which is preliminary data.</text>
</comment>
<protein>
    <submittedName>
        <fullName evidence="2">Uncharacterized protein</fullName>
    </submittedName>
</protein>
<feature type="transmembrane region" description="Helical" evidence="1">
    <location>
        <begin position="34"/>
        <end position="53"/>
    </location>
</feature>
<gene>
    <name evidence="2" type="ORF">D8Y22_07425</name>
</gene>
<sequence length="93" mass="10396">MTTHRRMQFVYGQLAWMLGTVLVLTVLGSVSLELFVSCSLIGVLVLSELTVPLNVAPAWRRRLPWLIALGLAGFGLLVVRRLLLIFPPEVLPW</sequence>
<keyword evidence="1" id="KW-0472">Membrane</keyword>
<feature type="transmembrane region" description="Helical" evidence="1">
    <location>
        <begin position="65"/>
        <end position="86"/>
    </location>
</feature>
<dbReference type="Pfam" id="PF26161">
    <property type="entry name" value="DUF8044"/>
    <property type="match status" value="1"/>
</dbReference>
<dbReference type="InterPro" id="IPR058357">
    <property type="entry name" value="DUF8044"/>
</dbReference>
<reference evidence="2 3" key="1">
    <citation type="submission" date="2018-10" db="EMBL/GenBank/DDBJ databases">
        <title>Natronolimnobius sp. XQ-INN 246 isolated from Inner Mongolia Autonomous Region of China.</title>
        <authorList>
            <person name="Xue Q."/>
        </authorList>
    </citation>
    <scope>NUCLEOTIDE SEQUENCE [LARGE SCALE GENOMIC DNA]</scope>
    <source>
        <strain evidence="2 3">XQ-INN 246</strain>
    </source>
</reference>
<accession>A0A4S3TLJ9</accession>
<proteinExistence type="predicted"/>
<dbReference type="RefSeq" id="WP_141464071.1">
    <property type="nucleotide sequence ID" value="NZ_RBZW01000021.1"/>
</dbReference>
<name>A0A4S3TLJ9_9EURY</name>
<dbReference type="EMBL" id="RBZW01000021">
    <property type="protein sequence ID" value="THE65049.1"/>
    <property type="molecule type" value="Genomic_DNA"/>
</dbReference>
<feature type="transmembrane region" description="Helical" evidence="1">
    <location>
        <begin position="9"/>
        <end position="28"/>
    </location>
</feature>
<evidence type="ECO:0000256" key="1">
    <source>
        <dbReference type="SAM" id="Phobius"/>
    </source>
</evidence>
<organism evidence="2 3">
    <name type="scientific">Salinadaptatus halalkaliphilus</name>
    <dbReference type="NCBI Taxonomy" id="2419781"/>
    <lineage>
        <taxon>Archaea</taxon>
        <taxon>Methanobacteriati</taxon>
        <taxon>Methanobacteriota</taxon>
        <taxon>Stenosarchaea group</taxon>
        <taxon>Halobacteria</taxon>
        <taxon>Halobacteriales</taxon>
        <taxon>Natrialbaceae</taxon>
        <taxon>Salinadaptatus</taxon>
    </lineage>
</organism>